<dbReference type="PANTHER" id="PTHR36721">
    <property type="entry name" value="PROLINE-RICH FAMILY PROTEIN"/>
    <property type="match status" value="1"/>
</dbReference>
<sequence length="180" mass="17997">MAPPLPLVVLALVLSHAAHAAIEDSSPPSPLPSGPVPAPSAFSPTPSAPEAPGLQSPFHSPPAPPSDDNLSPDEAPSPSPYSSSPSDASPSSESPLPSDSPAPAPSGEPTQKLDKAGNLSAEAQPSGGGGGGMSGGQKAGLVVGVMMAATLVGLGAFVYKKRQDNVRRSQYGHDVRREML</sequence>
<name>A0A7I8K0U8_SPIIN</name>
<organism evidence="4 5">
    <name type="scientific">Spirodela intermedia</name>
    <name type="common">Intermediate duckweed</name>
    <dbReference type="NCBI Taxonomy" id="51605"/>
    <lineage>
        <taxon>Eukaryota</taxon>
        <taxon>Viridiplantae</taxon>
        <taxon>Streptophyta</taxon>
        <taxon>Embryophyta</taxon>
        <taxon>Tracheophyta</taxon>
        <taxon>Spermatophyta</taxon>
        <taxon>Magnoliopsida</taxon>
        <taxon>Liliopsida</taxon>
        <taxon>Araceae</taxon>
        <taxon>Lemnoideae</taxon>
        <taxon>Spirodela</taxon>
    </lineage>
</organism>
<keyword evidence="5" id="KW-1185">Reference proteome</keyword>
<evidence type="ECO:0000256" key="2">
    <source>
        <dbReference type="SAM" id="Phobius"/>
    </source>
</evidence>
<feature type="compositionally biased region" description="Low complexity" evidence="1">
    <location>
        <begin position="39"/>
        <end position="52"/>
    </location>
</feature>
<accession>A0A7I8K0U8</accession>
<dbReference type="AlphaFoldDB" id="A0A7I8K0U8"/>
<feature type="chain" id="PRO_5029895730" evidence="3">
    <location>
        <begin position="21"/>
        <end position="180"/>
    </location>
</feature>
<feature type="compositionally biased region" description="Low complexity" evidence="1">
    <location>
        <begin position="72"/>
        <end position="97"/>
    </location>
</feature>
<feature type="signal peptide" evidence="3">
    <location>
        <begin position="1"/>
        <end position="20"/>
    </location>
</feature>
<dbReference type="OrthoDB" id="784725at2759"/>
<protein>
    <submittedName>
        <fullName evidence="4">Uncharacterized protein</fullName>
    </submittedName>
</protein>
<evidence type="ECO:0000313" key="5">
    <source>
        <dbReference type="Proteomes" id="UP000663760"/>
    </source>
</evidence>
<reference evidence="4" key="1">
    <citation type="submission" date="2020-02" db="EMBL/GenBank/DDBJ databases">
        <authorList>
            <person name="Scholz U."/>
            <person name="Mascher M."/>
            <person name="Fiebig A."/>
        </authorList>
    </citation>
    <scope>NUCLEOTIDE SEQUENCE</scope>
</reference>
<dbReference type="CDD" id="cd12087">
    <property type="entry name" value="TM_EGFR-like"/>
    <property type="match status" value="1"/>
</dbReference>
<evidence type="ECO:0000313" key="4">
    <source>
        <dbReference type="EMBL" id="CAA7390437.1"/>
    </source>
</evidence>
<evidence type="ECO:0000256" key="1">
    <source>
        <dbReference type="SAM" id="MobiDB-lite"/>
    </source>
</evidence>
<feature type="compositionally biased region" description="Pro residues" evidence="1">
    <location>
        <begin position="27"/>
        <end position="38"/>
    </location>
</feature>
<keyword evidence="2" id="KW-0472">Membrane</keyword>
<dbReference type="EMBL" id="LR746265">
    <property type="protein sequence ID" value="CAA7390437.1"/>
    <property type="molecule type" value="Genomic_DNA"/>
</dbReference>
<keyword evidence="2" id="KW-0812">Transmembrane</keyword>
<dbReference type="Proteomes" id="UP000663760">
    <property type="component" value="Chromosome 2"/>
</dbReference>
<gene>
    <name evidence="4" type="ORF">SI8410_02001927</name>
</gene>
<feature type="transmembrane region" description="Helical" evidence="2">
    <location>
        <begin position="139"/>
        <end position="159"/>
    </location>
</feature>
<evidence type="ECO:0000256" key="3">
    <source>
        <dbReference type="SAM" id="SignalP"/>
    </source>
</evidence>
<keyword evidence="2" id="KW-1133">Transmembrane helix</keyword>
<feature type="region of interest" description="Disordered" evidence="1">
    <location>
        <begin position="21"/>
        <end position="134"/>
    </location>
</feature>
<dbReference type="PANTHER" id="PTHR36721:SF15">
    <property type="entry name" value="EN_SPM-LIKE TRANSPOSON PROTEIN"/>
    <property type="match status" value="1"/>
</dbReference>
<keyword evidence="3" id="KW-0732">Signal</keyword>
<proteinExistence type="predicted"/>